<dbReference type="EMBL" id="CP003119">
    <property type="protein sequence ID" value="AFA71426.1"/>
    <property type="molecule type" value="Genomic_DNA"/>
</dbReference>
<proteinExistence type="predicted"/>
<dbReference type="GeneID" id="90162220"/>
<dbReference type="STRING" id="1112204.GPOL_c03530"/>
<dbReference type="eggNOG" id="ENOG5031W8F">
    <property type="taxonomic scope" value="Bacteria"/>
</dbReference>
<organism evidence="1 2">
    <name type="scientific">Gordonia polyisoprenivorans (strain DSM 44266 / VH2)</name>
    <dbReference type="NCBI Taxonomy" id="1112204"/>
    <lineage>
        <taxon>Bacteria</taxon>
        <taxon>Bacillati</taxon>
        <taxon>Actinomycetota</taxon>
        <taxon>Actinomycetes</taxon>
        <taxon>Mycobacteriales</taxon>
        <taxon>Gordoniaceae</taxon>
        <taxon>Gordonia</taxon>
    </lineage>
</organism>
<protein>
    <recommendedName>
        <fullName evidence="3">Cold shock domain-containing protein</fullName>
    </recommendedName>
</protein>
<evidence type="ECO:0008006" key="3">
    <source>
        <dbReference type="Google" id="ProtNLM"/>
    </source>
</evidence>
<sequence length="139" mass="14735">MSTTGVVTVWHQAEGWGIVESPSLPGAASADVFGIRGEAVADHSVGPLLGLRPGTEVEFEYSRAESPVNGCDFLIHSVWPVGVTPRKRSPSPYSGTLWNSVGKAGPDGLTTMREAVIDDSEVPHVEKRTLPNTVGTVRV</sequence>
<dbReference type="HOGENOM" id="CLU_1842282_0_0_11"/>
<name>H6MT60_GORPV</name>
<evidence type="ECO:0000313" key="2">
    <source>
        <dbReference type="Proteomes" id="UP000009154"/>
    </source>
</evidence>
<dbReference type="AlphaFoldDB" id="H6MT60"/>
<dbReference type="Proteomes" id="UP000009154">
    <property type="component" value="Chromosome"/>
</dbReference>
<accession>H6MT60</accession>
<reference evidence="1 2" key="1">
    <citation type="journal article" date="2012" name="Appl. Environ. Microbiol.">
        <title>Involvement of two latex-clearing proteins during rubber degradation and insights into the subsequent degradation pathway revealed by the genome sequence of Gordonia polyisoprenivorans strain VH2.</title>
        <authorList>
            <person name="Hiessl S."/>
            <person name="Schuldes J."/>
            <person name="Thurmer A."/>
            <person name="Halbsguth T."/>
            <person name="Broker D."/>
            <person name="Angelov A."/>
            <person name="Liebl W."/>
            <person name="Daniel R."/>
            <person name="Steinbuchel A."/>
        </authorList>
    </citation>
    <scope>NUCLEOTIDE SEQUENCE [LARGE SCALE GENOMIC DNA]</scope>
    <source>
        <strain evidence="2">DSM 44266 / VH2</strain>
    </source>
</reference>
<dbReference type="KEGG" id="gpo:GPOL_c03530"/>
<keyword evidence="2" id="KW-1185">Reference proteome</keyword>
<evidence type="ECO:0000313" key="1">
    <source>
        <dbReference type="EMBL" id="AFA71426.1"/>
    </source>
</evidence>
<dbReference type="RefSeq" id="WP_014358439.1">
    <property type="nucleotide sequence ID" value="NC_016906.1"/>
</dbReference>
<gene>
    <name evidence="1" type="ordered locus">GPOL_c03530</name>
</gene>